<evidence type="ECO:0000313" key="1">
    <source>
        <dbReference type="EMBL" id="SEP98308.1"/>
    </source>
</evidence>
<proteinExistence type="predicted"/>
<dbReference type="EMBL" id="FOES01000005">
    <property type="protein sequence ID" value="SEP98308.1"/>
    <property type="molecule type" value="Genomic_DNA"/>
</dbReference>
<name>A0A1H9CC81_9BACI</name>
<dbReference type="Proteomes" id="UP000199427">
    <property type="component" value="Unassembled WGS sequence"/>
</dbReference>
<evidence type="ECO:0000313" key="2">
    <source>
        <dbReference type="Proteomes" id="UP000199427"/>
    </source>
</evidence>
<gene>
    <name evidence="1" type="ORF">SAMN05216362_10514</name>
</gene>
<protein>
    <submittedName>
        <fullName evidence="1">Uncharacterized protein</fullName>
    </submittedName>
</protein>
<organism evidence="1 2">
    <name type="scientific">Piscibacillus halophilus</name>
    <dbReference type="NCBI Taxonomy" id="571933"/>
    <lineage>
        <taxon>Bacteria</taxon>
        <taxon>Bacillati</taxon>
        <taxon>Bacillota</taxon>
        <taxon>Bacilli</taxon>
        <taxon>Bacillales</taxon>
        <taxon>Bacillaceae</taxon>
        <taxon>Piscibacillus</taxon>
    </lineage>
</organism>
<dbReference type="RefSeq" id="WP_091772752.1">
    <property type="nucleotide sequence ID" value="NZ_FOES01000005.1"/>
</dbReference>
<keyword evidence="2" id="KW-1185">Reference proteome</keyword>
<accession>A0A1H9CC81</accession>
<sequence>MSKKEKKWNRFFIILMVFIYVIYAPITIYEWLTGSGGFPLTAIVVGTALPLARKNFLNRIRAHEEKDTA</sequence>
<reference evidence="1 2" key="1">
    <citation type="submission" date="2016-10" db="EMBL/GenBank/DDBJ databases">
        <authorList>
            <person name="de Groot N.N."/>
        </authorList>
    </citation>
    <scope>NUCLEOTIDE SEQUENCE [LARGE SCALE GENOMIC DNA]</scope>
    <source>
        <strain evidence="1 2">DSM 21633</strain>
    </source>
</reference>
<dbReference type="STRING" id="571933.SAMN05216362_10514"/>
<dbReference type="AlphaFoldDB" id="A0A1H9CC81"/>
<dbReference type="OrthoDB" id="2454561at2"/>